<dbReference type="PATRIC" id="fig|1122985.7.peg.3324"/>
<name>A0A069QDP6_HOYLO</name>
<dbReference type="HOGENOM" id="CLU_1757166_0_0_10"/>
<protein>
    <submittedName>
        <fullName evidence="1">Uncharacterized protein</fullName>
    </submittedName>
</protein>
<sequence>MRIIIFIAILMICALNTLAQKMDIRLSNHTFPLNDSISFSIRNTDSLDVFFNVQLEKKDKGAKYVLYTEDVFSHAYGKSIVLCLKPSEQSKLSFKLRSQVLFYMRDHKVQSKTTNKLNKKGEFRFKVYCGFNYKDMDTVIYSDSFIIQ</sequence>
<evidence type="ECO:0000313" key="2">
    <source>
        <dbReference type="Proteomes" id="UP000027442"/>
    </source>
</evidence>
<proteinExistence type="predicted"/>
<comment type="caution">
    <text evidence="1">The sequence shown here is derived from an EMBL/GenBank/DDBJ whole genome shotgun (WGS) entry which is preliminary data.</text>
</comment>
<gene>
    <name evidence="1" type="ORF">HMPREF1991_03209</name>
</gene>
<reference evidence="1 2" key="1">
    <citation type="submission" date="2013-08" db="EMBL/GenBank/DDBJ databases">
        <authorList>
            <person name="Weinstock G."/>
            <person name="Sodergren E."/>
            <person name="Wylie T."/>
            <person name="Fulton L."/>
            <person name="Fulton R."/>
            <person name="Fronick C."/>
            <person name="O'Laughlin M."/>
            <person name="Godfrey J."/>
            <person name="Miner T."/>
            <person name="Herter B."/>
            <person name="Appelbaum E."/>
            <person name="Cordes M."/>
            <person name="Lek S."/>
            <person name="Wollam A."/>
            <person name="Pepin K.H."/>
            <person name="Palsikar V.B."/>
            <person name="Mitreva M."/>
            <person name="Wilson R.K."/>
        </authorList>
    </citation>
    <scope>NUCLEOTIDE SEQUENCE [LARGE SCALE GENOMIC DNA]</scope>
    <source>
        <strain evidence="1 2">ATCC 15930</strain>
    </source>
</reference>
<dbReference type="AlphaFoldDB" id="A0A069QDP6"/>
<dbReference type="RefSeq" id="WP_018967573.1">
    <property type="nucleotide sequence ID" value="NZ_KB899215.1"/>
</dbReference>
<dbReference type="EMBL" id="JNGW01000140">
    <property type="protein sequence ID" value="KDR50767.1"/>
    <property type="molecule type" value="Genomic_DNA"/>
</dbReference>
<accession>A0A069QDP6</accession>
<dbReference type="Proteomes" id="UP000027442">
    <property type="component" value="Unassembled WGS sequence"/>
</dbReference>
<evidence type="ECO:0000313" key="1">
    <source>
        <dbReference type="EMBL" id="KDR50767.1"/>
    </source>
</evidence>
<keyword evidence="2" id="KW-1185">Reference proteome</keyword>
<organism evidence="1 2">
    <name type="scientific">Hoylesella loescheii DSM 19665 = JCM 12249 = ATCC 15930</name>
    <dbReference type="NCBI Taxonomy" id="1122985"/>
    <lineage>
        <taxon>Bacteria</taxon>
        <taxon>Pseudomonadati</taxon>
        <taxon>Bacteroidota</taxon>
        <taxon>Bacteroidia</taxon>
        <taxon>Bacteroidales</taxon>
        <taxon>Prevotellaceae</taxon>
        <taxon>Hoylesella</taxon>
    </lineage>
</organism>